<accession>A0A6J8ER05</accession>
<feature type="region of interest" description="Disordered" evidence="2">
    <location>
        <begin position="1"/>
        <end position="25"/>
    </location>
</feature>
<keyword evidence="4" id="KW-1185">Reference proteome</keyword>
<dbReference type="InterPro" id="IPR042567">
    <property type="entry name" value="SPIN/Ssty_sf"/>
</dbReference>
<feature type="compositionally biased region" description="Basic residues" evidence="2">
    <location>
        <begin position="368"/>
        <end position="383"/>
    </location>
</feature>
<proteinExistence type="predicted"/>
<feature type="compositionally biased region" description="Basic and acidic residues" evidence="2">
    <location>
        <begin position="339"/>
        <end position="360"/>
    </location>
</feature>
<evidence type="ECO:0000256" key="2">
    <source>
        <dbReference type="SAM" id="MobiDB-lite"/>
    </source>
</evidence>
<organism evidence="3 4">
    <name type="scientific">Mytilus coruscus</name>
    <name type="common">Sea mussel</name>
    <dbReference type="NCBI Taxonomy" id="42192"/>
    <lineage>
        <taxon>Eukaryota</taxon>
        <taxon>Metazoa</taxon>
        <taxon>Spiralia</taxon>
        <taxon>Lophotrochozoa</taxon>
        <taxon>Mollusca</taxon>
        <taxon>Bivalvia</taxon>
        <taxon>Autobranchia</taxon>
        <taxon>Pteriomorphia</taxon>
        <taxon>Mytilida</taxon>
        <taxon>Mytiloidea</taxon>
        <taxon>Mytilidae</taxon>
        <taxon>Mytilinae</taxon>
        <taxon>Mytilus</taxon>
    </lineage>
</organism>
<feature type="compositionally biased region" description="Basic and acidic residues" evidence="2">
    <location>
        <begin position="1"/>
        <end position="11"/>
    </location>
</feature>
<evidence type="ECO:0000313" key="3">
    <source>
        <dbReference type="EMBL" id="CAC5422948.1"/>
    </source>
</evidence>
<dbReference type="AlphaFoldDB" id="A0A6J8ER05"/>
<keyword evidence="1" id="KW-0175">Coiled coil</keyword>
<evidence type="ECO:0000256" key="1">
    <source>
        <dbReference type="SAM" id="Coils"/>
    </source>
</evidence>
<protein>
    <submittedName>
        <fullName evidence="3">Uncharacterized protein</fullName>
    </submittedName>
</protein>
<sequence length="549" mass="63270">MAERARAKTEEIQQQQEVGRGTEENVQMMSNTITELQREKVKLKEQELKEEVAFWQGQYFECQEQMEAFLNQREVVTFHDGRYTDSIIEVYMELMCMRVGAKNVPEIDHQDCYGKDDLYDPQRLPGSTFAKYMLLEARSVALVHLKEEIHSSEGKTMCMGMRDMACGDAEAYRKLLEGIINEMTGDDNDQRTRELTPVSQQLYDAFKRLSIDASTLMKVEEFIFGEETVQKDRVFDRLGGKYATGWSQELLEESASVPRTNVGPERIFSQLDSLIRVMPRATINAMEGITMSTQNHTANWLGSLDEAHRFPQSQGRLQGTTPGVCREVSRHLPATQGSTRHEEGKERGQGSTRSSKERGPYTEATGSRRQRKRSFRNLQKKKNRDVLTLQRKGRRHKMVHVVVAPFQTHQNLPIPIDEPDGSSKWYYGIVTELKVRRSKYMYTLGYDGETDTFSFPLLDDMESGELRIVPLDPAFIEGRRVDHIFCREVDWEEFWFTGTVTGHDAVTGLSTVAYDYEDDDDDDDDEDDSNVFEERILKDYQKGNVRILL</sequence>
<reference evidence="3 4" key="1">
    <citation type="submission" date="2020-06" db="EMBL/GenBank/DDBJ databases">
        <authorList>
            <person name="Li R."/>
            <person name="Bekaert M."/>
        </authorList>
    </citation>
    <scope>NUCLEOTIDE SEQUENCE [LARGE SCALE GENOMIC DNA]</scope>
    <source>
        <strain evidence="4">wild</strain>
    </source>
</reference>
<dbReference type="Gene3D" id="2.80.10.70">
    <property type="entry name" value="Spindlin/Ssty"/>
    <property type="match status" value="1"/>
</dbReference>
<dbReference type="EMBL" id="CACVKT020009703">
    <property type="protein sequence ID" value="CAC5422948.1"/>
    <property type="molecule type" value="Genomic_DNA"/>
</dbReference>
<evidence type="ECO:0000313" key="4">
    <source>
        <dbReference type="Proteomes" id="UP000507470"/>
    </source>
</evidence>
<dbReference type="OrthoDB" id="6414146at2759"/>
<gene>
    <name evidence="3" type="ORF">MCOR_54959</name>
</gene>
<feature type="region of interest" description="Disordered" evidence="2">
    <location>
        <begin position="331"/>
        <end position="387"/>
    </location>
</feature>
<dbReference type="Proteomes" id="UP000507470">
    <property type="component" value="Unassembled WGS sequence"/>
</dbReference>
<feature type="coiled-coil region" evidence="1">
    <location>
        <begin position="26"/>
        <end position="58"/>
    </location>
</feature>
<name>A0A6J8ER05_MYTCO</name>